<dbReference type="AlphaFoldDB" id="A0A813C7N4"/>
<gene>
    <name evidence="1" type="ORF">SNEC2469_LOCUS33665</name>
</gene>
<reference evidence="1" key="1">
    <citation type="submission" date="2021-02" db="EMBL/GenBank/DDBJ databases">
        <authorList>
            <person name="Dougan E. K."/>
            <person name="Rhodes N."/>
            <person name="Thang M."/>
            <person name="Chan C."/>
        </authorList>
    </citation>
    <scope>NUCLEOTIDE SEQUENCE</scope>
</reference>
<name>A0A813C7N4_9DINO</name>
<dbReference type="Proteomes" id="UP000601435">
    <property type="component" value="Unassembled WGS sequence"/>
</dbReference>
<keyword evidence="2" id="KW-1185">Reference proteome</keyword>
<protein>
    <submittedName>
        <fullName evidence="1">Uncharacterized protein</fullName>
    </submittedName>
</protein>
<accession>A0A813C7N4</accession>
<dbReference type="OrthoDB" id="6127576at2759"/>
<proteinExistence type="predicted"/>
<dbReference type="EMBL" id="CAJNJA010089760">
    <property type="protein sequence ID" value="CAE7939838.1"/>
    <property type="molecule type" value="Genomic_DNA"/>
</dbReference>
<comment type="caution">
    <text evidence="1">The sequence shown here is derived from an EMBL/GenBank/DDBJ whole genome shotgun (WGS) entry which is preliminary data.</text>
</comment>
<evidence type="ECO:0000313" key="1">
    <source>
        <dbReference type="EMBL" id="CAE7939838.1"/>
    </source>
</evidence>
<feature type="non-terminal residue" evidence="1">
    <location>
        <position position="1"/>
    </location>
</feature>
<evidence type="ECO:0000313" key="2">
    <source>
        <dbReference type="Proteomes" id="UP000601435"/>
    </source>
</evidence>
<organism evidence="1 2">
    <name type="scientific">Symbiodinium necroappetens</name>
    <dbReference type="NCBI Taxonomy" id="1628268"/>
    <lineage>
        <taxon>Eukaryota</taxon>
        <taxon>Sar</taxon>
        <taxon>Alveolata</taxon>
        <taxon>Dinophyceae</taxon>
        <taxon>Suessiales</taxon>
        <taxon>Symbiodiniaceae</taxon>
        <taxon>Symbiodinium</taxon>
    </lineage>
</organism>
<sequence length="282" mass="31846">MKKGWCVVDGGATRTLGSLVAVQNVIDRNTAETGDTKILKVDTERKPIFSFGNSSENQCMSTIELGVQAGVKEGKLTVHTLDAGSGPILLSVTPSALNMSLDRQNKASLQELLRARGEDPPRGWTKIELRQRLLELDPALGEAKAKEVHRTELQEWVCRINKARSKKAQLVELCTKELELNITGNETIPTLERWALQKAYLISTPMAEDVVGFGRHSALEYQNINLYHQDYREWVLRTDAEETGCDYRLRRLAQWLRANPVDKTEKEIRVKPKAAHQPKEKY</sequence>